<dbReference type="InterPro" id="IPR045339">
    <property type="entry name" value="DUF6534"/>
</dbReference>
<dbReference type="PANTHER" id="PTHR40465">
    <property type="entry name" value="CHROMOSOME 1, WHOLE GENOME SHOTGUN SEQUENCE"/>
    <property type="match status" value="1"/>
</dbReference>
<evidence type="ECO:0000313" key="4">
    <source>
        <dbReference type="Proteomes" id="UP001175227"/>
    </source>
</evidence>
<keyword evidence="1" id="KW-0812">Transmembrane</keyword>
<dbReference type="Proteomes" id="UP001175227">
    <property type="component" value="Unassembled WGS sequence"/>
</dbReference>
<evidence type="ECO:0000256" key="1">
    <source>
        <dbReference type="SAM" id="Phobius"/>
    </source>
</evidence>
<accession>A0AA39NNL2</accession>
<organism evidence="3 4">
    <name type="scientific">Armillaria novae-zelandiae</name>
    <dbReference type="NCBI Taxonomy" id="153914"/>
    <lineage>
        <taxon>Eukaryota</taxon>
        <taxon>Fungi</taxon>
        <taxon>Dikarya</taxon>
        <taxon>Basidiomycota</taxon>
        <taxon>Agaricomycotina</taxon>
        <taxon>Agaricomycetes</taxon>
        <taxon>Agaricomycetidae</taxon>
        <taxon>Agaricales</taxon>
        <taxon>Marasmiineae</taxon>
        <taxon>Physalacriaceae</taxon>
        <taxon>Armillaria</taxon>
    </lineage>
</organism>
<dbReference type="PANTHER" id="PTHR40465:SF1">
    <property type="entry name" value="DUF6534 DOMAIN-CONTAINING PROTEIN"/>
    <property type="match status" value="1"/>
</dbReference>
<dbReference type="Pfam" id="PF20152">
    <property type="entry name" value="DUF6534"/>
    <property type="match status" value="1"/>
</dbReference>
<feature type="domain" description="DUF6534" evidence="2">
    <location>
        <begin position="157"/>
        <end position="242"/>
    </location>
</feature>
<name>A0AA39NNL2_9AGAR</name>
<feature type="transmembrane region" description="Helical" evidence="1">
    <location>
        <begin position="6"/>
        <end position="27"/>
    </location>
</feature>
<protein>
    <recommendedName>
        <fullName evidence="2">DUF6534 domain-containing protein</fullName>
    </recommendedName>
</protein>
<reference evidence="3" key="1">
    <citation type="submission" date="2023-06" db="EMBL/GenBank/DDBJ databases">
        <authorList>
            <consortium name="Lawrence Berkeley National Laboratory"/>
            <person name="Ahrendt S."/>
            <person name="Sahu N."/>
            <person name="Indic B."/>
            <person name="Wong-Bajracharya J."/>
            <person name="Merenyi Z."/>
            <person name="Ke H.-M."/>
            <person name="Monk M."/>
            <person name="Kocsube S."/>
            <person name="Drula E."/>
            <person name="Lipzen A."/>
            <person name="Balint B."/>
            <person name="Henrissat B."/>
            <person name="Andreopoulos B."/>
            <person name="Martin F.M."/>
            <person name="Harder C.B."/>
            <person name="Rigling D."/>
            <person name="Ford K.L."/>
            <person name="Foster G.D."/>
            <person name="Pangilinan J."/>
            <person name="Papanicolaou A."/>
            <person name="Barry K."/>
            <person name="LaButti K."/>
            <person name="Viragh M."/>
            <person name="Koriabine M."/>
            <person name="Yan M."/>
            <person name="Riley R."/>
            <person name="Champramary S."/>
            <person name="Plett K.L."/>
            <person name="Tsai I.J."/>
            <person name="Slot J."/>
            <person name="Sipos G."/>
            <person name="Plett J."/>
            <person name="Nagy L.G."/>
            <person name="Grigoriev I.V."/>
        </authorList>
    </citation>
    <scope>NUCLEOTIDE SEQUENCE</scope>
    <source>
        <strain evidence="3">ICMP 16352</strain>
    </source>
</reference>
<keyword evidence="1" id="KW-0472">Membrane</keyword>
<dbReference type="AlphaFoldDB" id="A0AA39NNL2"/>
<evidence type="ECO:0000313" key="3">
    <source>
        <dbReference type="EMBL" id="KAK0468799.1"/>
    </source>
</evidence>
<keyword evidence="4" id="KW-1185">Reference proteome</keyword>
<feature type="transmembrane region" description="Helical" evidence="1">
    <location>
        <begin position="39"/>
        <end position="59"/>
    </location>
</feature>
<feature type="transmembrane region" description="Helical" evidence="1">
    <location>
        <begin position="192"/>
        <end position="213"/>
    </location>
</feature>
<evidence type="ECO:0000259" key="2">
    <source>
        <dbReference type="Pfam" id="PF20152"/>
    </source>
</evidence>
<feature type="transmembrane region" description="Helical" evidence="1">
    <location>
        <begin position="109"/>
        <end position="130"/>
    </location>
</feature>
<sequence>MFIQLIAYLLHWGLFGTLSVQLYLYYLAFPKDRTFIKSLVYGIYIIEFVETILFTHDAFARFGYGFGDIEALTAMDFNWIALPIMSAVTAFVGQVFYAYRIFILSESRIVPLFIICVSLTSFVAGIITGTYCFSEDNVTELNNRKMTISVVIWCGTSALCDIIIAICMTYYLMRSNTSFRRTQSLVSNLIRLTIETGTMTAVVVLLGIILFLAFPHQTFYSTAIGIQPKLYANAILMVLNSRLRIVGGRDTYSSSADMSLTTTMMREITCQSTEGTQPANRIQRRVPVVTITQDVFNDKMGQMKVSHGSSRILSKLHFPQG</sequence>
<feature type="transmembrane region" description="Helical" evidence="1">
    <location>
        <begin position="150"/>
        <end position="172"/>
    </location>
</feature>
<gene>
    <name evidence="3" type="ORF">IW261DRAFT_1345804</name>
</gene>
<comment type="caution">
    <text evidence="3">The sequence shown here is derived from an EMBL/GenBank/DDBJ whole genome shotgun (WGS) entry which is preliminary data.</text>
</comment>
<dbReference type="EMBL" id="JAUEPR010000066">
    <property type="protein sequence ID" value="KAK0468799.1"/>
    <property type="molecule type" value="Genomic_DNA"/>
</dbReference>
<keyword evidence="1" id="KW-1133">Transmembrane helix</keyword>
<feature type="transmembrane region" description="Helical" evidence="1">
    <location>
        <begin position="79"/>
        <end position="97"/>
    </location>
</feature>
<proteinExistence type="predicted"/>